<keyword evidence="2" id="KW-1185">Reference proteome</keyword>
<dbReference type="OrthoDB" id="7820973at2"/>
<dbReference type="Gene3D" id="3.40.50.1820">
    <property type="entry name" value="alpha/beta hydrolase"/>
    <property type="match status" value="1"/>
</dbReference>
<dbReference type="InterPro" id="IPR029058">
    <property type="entry name" value="AB_hydrolase_fold"/>
</dbReference>
<organism evidence="1 2">
    <name type="scientific">Stella humosa</name>
    <dbReference type="NCBI Taxonomy" id="94"/>
    <lineage>
        <taxon>Bacteria</taxon>
        <taxon>Pseudomonadati</taxon>
        <taxon>Pseudomonadota</taxon>
        <taxon>Alphaproteobacteria</taxon>
        <taxon>Rhodospirillales</taxon>
        <taxon>Stellaceae</taxon>
        <taxon>Stella</taxon>
    </lineage>
</organism>
<dbReference type="Proteomes" id="UP000278222">
    <property type="component" value="Unassembled WGS sequence"/>
</dbReference>
<evidence type="ECO:0000313" key="1">
    <source>
        <dbReference type="EMBL" id="ROP99489.1"/>
    </source>
</evidence>
<dbReference type="PANTHER" id="PTHR43194">
    <property type="entry name" value="HYDROLASE ALPHA/BETA FOLD FAMILY"/>
    <property type="match status" value="1"/>
</dbReference>
<gene>
    <name evidence="1" type="ORF">EDC65_1268</name>
</gene>
<protein>
    <recommendedName>
        <fullName evidence="3">Alpha/beta hydrolase family protein</fullName>
    </recommendedName>
</protein>
<dbReference type="PANTHER" id="PTHR43194:SF5">
    <property type="entry name" value="PIMELOYL-[ACYL-CARRIER PROTEIN] METHYL ESTER ESTERASE"/>
    <property type="match status" value="1"/>
</dbReference>
<evidence type="ECO:0000313" key="2">
    <source>
        <dbReference type="Proteomes" id="UP000278222"/>
    </source>
</evidence>
<dbReference type="InterPro" id="IPR050228">
    <property type="entry name" value="Carboxylesterase_BioH"/>
</dbReference>
<dbReference type="CDD" id="cd12808">
    <property type="entry name" value="Esterase_713_like-1"/>
    <property type="match status" value="1"/>
</dbReference>
<evidence type="ECO:0008006" key="3">
    <source>
        <dbReference type="Google" id="ProtNLM"/>
    </source>
</evidence>
<name>A0A3N1M9L7_9PROT</name>
<comment type="caution">
    <text evidence="1">The sequence shown here is derived from an EMBL/GenBank/DDBJ whole genome shotgun (WGS) entry which is preliminary data.</text>
</comment>
<dbReference type="RefSeq" id="WP_123688876.1">
    <property type="nucleotide sequence ID" value="NZ_AP019700.1"/>
</dbReference>
<sequence length="325" mass="34806">MSAPLRVAAIGGFHVGGRPHRVEGAPTRVAAFAPGGPARPFDPNGDYVAGQMYVQYVRLADPATPVPLLLWHGGGMTGVTWEDTPDGRPGWHDFFLRAGRDVYVSDATERGRASWFPYPGVMPGEPVLRPLQEMWDTFRIGPTEGYPLRRPHPGQQFPIAAFEGLARQIVPRWPGNEAATSRAYAALLDRLGPADVVAHSQGCGFAIAAAQGGPARVRRLVLLEPSGAPDHAGIDLALAARVPHLVVWGDFFGASPVWRQYRAAFERYADALRAAGGRVDVIDLPALGITGNSHLLMMDRNGDAVAALVAEWLTSGQLANPPAPL</sequence>
<accession>A0A3N1M9L7</accession>
<dbReference type="EMBL" id="RJKX01000013">
    <property type="protein sequence ID" value="ROP99489.1"/>
    <property type="molecule type" value="Genomic_DNA"/>
</dbReference>
<proteinExistence type="predicted"/>
<reference evidence="1 2" key="1">
    <citation type="submission" date="2018-11" db="EMBL/GenBank/DDBJ databases">
        <title>Genomic Encyclopedia of Type Strains, Phase IV (KMG-IV): sequencing the most valuable type-strain genomes for metagenomic binning, comparative biology and taxonomic classification.</title>
        <authorList>
            <person name="Goeker M."/>
        </authorList>
    </citation>
    <scope>NUCLEOTIDE SEQUENCE [LARGE SCALE GENOMIC DNA]</scope>
    <source>
        <strain evidence="1 2">DSM 5900</strain>
    </source>
</reference>
<dbReference type="AlphaFoldDB" id="A0A3N1M9L7"/>
<dbReference type="SUPFAM" id="SSF53474">
    <property type="entry name" value="alpha/beta-Hydrolases"/>
    <property type="match status" value="1"/>
</dbReference>